<dbReference type="Proteomes" id="UP001153076">
    <property type="component" value="Unassembled WGS sequence"/>
</dbReference>
<reference evidence="3" key="1">
    <citation type="submission" date="2022-04" db="EMBL/GenBank/DDBJ databases">
        <title>Carnegiea gigantea Genome sequencing and assembly v2.</title>
        <authorList>
            <person name="Copetti D."/>
            <person name="Sanderson M.J."/>
            <person name="Burquez A."/>
            <person name="Wojciechowski M.F."/>
        </authorList>
    </citation>
    <scope>NUCLEOTIDE SEQUENCE</scope>
    <source>
        <strain evidence="3">SGP5-SGP5p</strain>
        <tissue evidence="3">Aerial part</tissue>
    </source>
</reference>
<evidence type="ECO:0000256" key="2">
    <source>
        <dbReference type="SAM" id="MobiDB-lite"/>
    </source>
</evidence>
<keyword evidence="1" id="KW-0175">Coiled coil</keyword>
<comment type="caution">
    <text evidence="3">The sequence shown here is derived from an EMBL/GenBank/DDBJ whole genome shotgun (WGS) entry which is preliminary data.</text>
</comment>
<gene>
    <name evidence="3" type="ORF">Cgig2_004579</name>
</gene>
<organism evidence="3 4">
    <name type="scientific">Carnegiea gigantea</name>
    <dbReference type="NCBI Taxonomy" id="171969"/>
    <lineage>
        <taxon>Eukaryota</taxon>
        <taxon>Viridiplantae</taxon>
        <taxon>Streptophyta</taxon>
        <taxon>Embryophyta</taxon>
        <taxon>Tracheophyta</taxon>
        <taxon>Spermatophyta</taxon>
        <taxon>Magnoliopsida</taxon>
        <taxon>eudicotyledons</taxon>
        <taxon>Gunneridae</taxon>
        <taxon>Pentapetalae</taxon>
        <taxon>Caryophyllales</taxon>
        <taxon>Cactineae</taxon>
        <taxon>Cactaceae</taxon>
        <taxon>Cactoideae</taxon>
        <taxon>Echinocereeae</taxon>
        <taxon>Carnegiea</taxon>
    </lineage>
</organism>
<sequence>MAGTAIGTGPLSNEVDFDIIATNELAHREDTEKNIEEEEEQKEEEEEEEEEVPVAEDLVLGGHKHRHPSTYADTATSTPPTRPFVVKILGREPTIDEIFLYTHTKKDLGEISGDKFVGKRSKDAYIKEFWIIDLAIKFSGNLKKDSIFFGQSINGLLQLLHSSKTRAIFLPPKMRTSMADPKPADGSPMSEKFKKRKDELKLPNTLAEGGAKANEKNEKEIERLKKENKRLKQKANILFEKFNMALVGDSDSDDDED</sequence>
<feature type="compositionally biased region" description="Basic and acidic residues" evidence="2">
    <location>
        <begin position="25"/>
        <end position="34"/>
    </location>
</feature>
<dbReference type="OrthoDB" id="786264at2759"/>
<feature type="region of interest" description="Disordered" evidence="2">
    <location>
        <begin position="24"/>
        <end position="53"/>
    </location>
</feature>
<name>A0A9Q1JXI6_9CARY</name>
<feature type="coiled-coil region" evidence="1">
    <location>
        <begin position="207"/>
        <end position="241"/>
    </location>
</feature>
<keyword evidence="4" id="KW-1185">Reference proteome</keyword>
<evidence type="ECO:0000313" key="4">
    <source>
        <dbReference type="Proteomes" id="UP001153076"/>
    </source>
</evidence>
<accession>A0A9Q1JXI6</accession>
<evidence type="ECO:0000256" key="1">
    <source>
        <dbReference type="SAM" id="Coils"/>
    </source>
</evidence>
<feature type="compositionally biased region" description="Acidic residues" evidence="2">
    <location>
        <begin position="35"/>
        <end position="53"/>
    </location>
</feature>
<proteinExistence type="predicted"/>
<feature type="region of interest" description="Disordered" evidence="2">
    <location>
        <begin position="175"/>
        <end position="198"/>
    </location>
</feature>
<dbReference type="AlphaFoldDB" id="A0A9Q1JXI6"/>
<protein>
    <submittedName>
        <fullName evidence="3">Uncharacterized protein</fullName>
    </submittedName>
</protein>
<evidence type="ECO:0000313" key="3">
    <source>
        <dbReference type="EMBL" id="KAJ8432905.1"/>
    </source>
</evidence>
<dbReference type="EMBL" id="JAKOGI010000574">
    <property type="protein sequence ID" value="KAJ8432905.1"/>
    <property type="molecule type" value="Genomic_DNA"/>
</dbReference>